<feature type="repeat" description="TPR" evidence="8">
    <location>
        <begin position="139"/>
        <end position="172"/>
    </location>
</feature>
<comment type="similarity">
    <text evidence="2">Belongs to the glycosyltransferase 41 family. O-GlcNAc transferase subfamily.</text>
</comment>
<dbReference type="SMART" id="SM00028">
    <property type="entry name" value="TPR"/>
    <property type="match status" value="10"/>
</dbReference>
<dbReference type="SUPFAM" id="SSF48452">
    <property type="entry name" value="TPR-like"/>
    <property type="match status" value="2"/>
</dbReference>
<dbReference type="InterPro" id="IPR029489">
    <property type="entry name" value="OGT/SEC/SPY_C"/>
</dbReference>
<sequence>MTPQEALRLAIRHHQAGELAPAEQIYRQIIQAAPQYADAWHLLGVLAHQCGQPAQAIEWISEAIRLNAKVADFHSNIAEAWRANGDGVAAEAAARRAIALDARHGSAFVHLGLALDAQGRVEEAIGAHRKAVSLKPESPQAWNNLGNALKQAGRLADALDALQTAVKLAPQLPASRYNLAETLRQAGDTAGALIQFETVLGQAPQLIEALKGRADCLSSLGRWEDAEAGYRQALALAPDHADSWCNLGLLLLEMGRRDEAIACQRQAVQHQPAHAAAWNNLGMGLRQNNRLAEAEAAHRRSLALQPKMAEALVNLGVVLKAQGKVAEAIAASRQALAIKPTLAQAESNALFDMHYLYPAPSADAFLQAHQDWAAHHGQTQPISRPKQEAGNRRLRIAYISPDLRAHPVGFLLAEVLPYHDRERYEVFCYADVGAPDSMTARLQAATEHWRTISGLNDVDVAKQVAEDGIDVLIDLAGHTAKQRLGVFARKPAPVAISWLGYCNTTGLPGMDFILTDPHSNPMTGPQRFSESVLYLPHSRFCYAPPAYAPAIGPRPERATVFGCFNNYAKLNDAVLDCWARILERCPDSRLILKTQELDDLDTRAACLQRLAQRGIAERTELRGYSYHADMLAEYADVDIALDPFPFTGGMTSLEALWMGVPLITLAGDSMVSRQGVSFLKVLGREAWIATDLDDYINRACQLAQDRVALTTLRSQLREQLAQSPLCDGQGFCQDLEHRLQSAWDTLQTAPR</sequence>
<dbReference type="EC" id="2.4.1.255" evidence="3"/>
<keyword evidence="5" id="KW-0808">Transferase</keyword>
<feature type="repeat" description="TPR" evidence="8">
    <location>
        <begin position="207"/>
        <end position="240"/>
    </location>
</feature>
<feature type="domain" description="O-GlcNAc transferase C-terminal" evidence="9">
    <location>
        <begin position="386"/>
        <end position="540"/>
    </location>
</feature>
<dbReference type="Pfam" id="PF13432">
    <property type="entry name" value="TPR_16"/>
    <property type="match status" value="1"/>
</dbReference>
<dbReference type="Pfam" id="PF13844">
    <property type="entry name" value="Glyco_transf_41"/>
    <property type="match status" value="2"/>
</dbReference>
<feature type="repeat" description="TPR" evidence="8">
    <location>
        <begin position="275"/>
        <end position="308"/>
    </location>
</feature>
<dbReference type="Gene3D" id="3.40.50.2000">
    <property type="entry name" value="Glycogen Phosphorylase B"/>
    <property type="match status" value="1"/>
</dbReference>
<keyword evidence="6" id="KW-0677">Repeat</keyword>
<keyword evidence="7 8" id="KW-0802">TPR repeat</keyword>
<comment type="caution">
    <text evidence="10">The sequence shown here is derived from an EMBL/GenBank/DDBJ whole genome shotgun (WGS) entry which is preliminary data.</text>
</comment>
<dbReference type="EMBL" id="JARRAF010000012">
    <property type="protein sequence ID" value="MDK2124837.1"/>
    <property type="molecule type" value="Genomic_DNA"/>
</dbReference>
<accession>A0ABT7DXP4</accession>
<reference evidence="10" key="1">
    <citation type="submission" date="2023-03" db="EMBL/GenBank/DDBJ databases">
        <title>Chitinimonas shenzhenensis gen. nov., sp. nov., a novel member of family Burkholderiaceae isolated from activated sludge collected in Shen Zhen, China.</title>
        <authorList>
            <person name="Wang X."/>
        </authorList>
    </citation>
    <scope>NUCLEOTIDE SEQUENCE</scope>
    <source>
        <strain evidence="10">DQS-5</strain>
    </source>
</reference>
<evidence type="ECO:0000256" key="2">
    <source>
        <dbReference type="ARBA" id="ARBA00005386"/>
    </source>
</evidence>
<dbReference type="InterPro" id="IPR051939">
    <property type="entry name" value="Glycosyltr_41/O-GlcNAc_trsf"/>
</dbReference>
<dbReference type="RefSeq" id="WP_284101148.1">
    <property type="nucleotide sequence ID" value="NZ_JARRAF010000012.1"/>
</dbReference>
<dbReference type="Gene3D" id="3.40.50.11380">
    <property type="match status" value="1"/>
</dbReference>
<feature type="repeat" description="TPR" evidence="8">
    <location>
        <begin position="105"/>
        <end position="138"/>
    </location>
</feature>
<evidence type="ECO:0000256" key="6">
    <source>
        <dbReference type="ARBA" id="ARBA00022737"/>
    </source>
</evidence>
<evidence type="ECO:0000313" key="11">
    <source>
        <dbReference type="Proteomes" id="UP001172778"/>
    </source>
</evidence>
<dbReference type="Proteomes" id="UP001172778">
    <property type="component" value="Unassembled WGS sequence"/>
</dbReference>
<dbReference type="Pfam" id="PF13424">
    <property type="entry name" value="TPR_12"/>
    <property type="match status" value="2"/>
</dbReference>
<feature type="repeat" description="TPR" evidence="8">
    <location>
        <begin position="241"/>
        <end position="274"/>
    </location>
</feature>
<proteinExistence type="inferred from homology"/>
<evidence type="ECO:0000256" key="8">
    <source>
        <dbReference type="PROSITE-ProRule" id="PRU00339"/>
    </source>
</evidence>
<gene>
    <name evidence="10" type="ORF">PZA18_12355</name>
</gene>
<dbReference type="InterPro" id="IPR011990">
    <property type="entry name" value="TPR-like_helical_dom_sf"/>
</dbReference>
<evidence type="ECO:0000313" key="10">
    <source>
        <dbReference type="EMBL" id="MDK2124837.1"/>
    </source>
</evidence>
<protein>
    <recommendedName>
        <fullName evidence="3">protein O-GlcNAc transferase</fullName>
        <ecNumber evidence="3">2.4.1.255</ecNumber>
    </recommendedName>
</protein>
<dbReference type="InterPro" id="IPR019734">
    <property type="entry name" value="TPR_rpt"/>
</dbReference>
<dbReference type="PANTHER" id="PTHR44835">
    <property type="entry name" value="UDP-N-ACETYLGLUCOSAMINE--PEPTIDE N-ACETYLGLUCOSAMINYLTRANSFERASE SPINDLY-RELATED"/>
    <property type="match status" value="1"/>
</dbReference>
<name>A0ABT7DXP4_9NEIS</name>
<dbReference type="SUPFAM" id="SSF53756">
    <property type="entry name" value="UDP-Glycosyltransferase/glycogen phosphorylase"/>
    <property type="match status" value="1"/>
</dbReference>
<feature type="domain" description="O-GlcNAc transferase C-terminal" evidence="9">
    <location>
        <begin position="555"/>
        <end position="735"/>
    </location>
</feature>
<evidence type="ECO:0000256" key="1">
    <source>
        <dbReference type="ARBA" id="ARBA00004922"/>
    </source>
</evidence>
<dbReference type="PROSITE" id="PS50005">
    <property type="entry name" value="TPR"/>
    <property type="match status" value="6"/>
</dbReference>
<keyword evidence="4" id="KW-0328">Glycosyltransferase</keyword>
<feature type="repeat" description="TPR" evidence="8">
    <location>
        <begin position="309"/>
        <end position="342"/>
    </location>
</feature>
<comment type="pathway">
    <text evidence="1">Protein modification; protein glycosylation.</text>
</comment>
<dbReference type="Gene3D" id="1.25.40.10">
    <property type="entry name" value="Tetratricopeptide repeat domain"/>
    <property type="match status" value="5"/>
</dbReference>
<organism evidence="10 11">
    <name type="scientific">Parachitinimonas caeni</name>
    <dbReference type="NCBI Taxonomy" id="3031301"/>
    <lineage>
        <taxon>Bacteria</taxon>
        <taxon>Pseudomonadati</taxon>
        <taxon>Pseudomonadota</taxon>
        <taxon>Betaproteobacteria</taxon>
        <taxon>Neisseriales</taxon>
        <taxon>Chitinibacteraceae</taxon>
        <taxon>Parachitinimonas</taxon>
    </lineage>
</organism>
<evidence type="ECO:0000256" key="4">
    <source>
        <dbReference type="ARBA" id="ARBA00022676"/>
    </source>
</evidence>
<evidence type="ECO:0000259" key="9">
    <source>
        <dbReference type="Pfam" id="PF13844"/>
    </source>
</evidence>
<evidence type="ECO:0000256" key="3">
    <source>
        <dbReference type="ARBA" id="ARBA00011970"/>
    </source>
</evidence>
<dbReference type="PANTHER" id="PTHR44835:SF1">
    <property type="entry name" value="PROTEIN O-GLCNAC TRANSFERASE"/>
    <property type="match status" value="1"/>
</dbReference>
<evidence type="ECO:0000256" key="5">
    <source>
        <dbReference type="ARBA" id="ARBA00022679"/>
    </source>
</evidence>
<keyword evidence="11" id="KW-1185">Reference proteome</keyword>
<dbReference type="Pfam" id="PF14559">
    <property type="entry name" value="TPR_19"/>
    <property type="match status" value="1"/>
</dbReference>
<evidence type="ECO:0000256" key="7">
    <source>
        <dbReference type="ARBA" id="ARBA00022803"/>
    </source>
</evidence>